<organism evidence="11 12">
    <name type="scientific">Halochromatium glycolicum</name>
    <dbReference type="NCBI Taxonomy" id="85075"/>
    <lineage>
        <taxon>Bacteria</taxon>
        <taxon>Pseudomonadati</taxon>
        <taxon>Pseudomonadota</taxon>
        <taxon>Gammaproteobacteria</taxon>
        <taxon>Chromatiales</taxon>
        <taxon>Chromatiaceae</taxon>
        <taxon>Halochromatium</taxon>
    </lineage>
</organism>
<evidence type="ECO:0000256" key="10">
    <source>
        <dbReference type="ARBA" id="ARBA00032441"/>
    </source>
</evidence>
<comment type="similarity">
    <text evidence="2">Belongs to the TsaE family.</text>
</comment>
<dbReference type="GO" id="GO:0046872">
    <property type="term" value="F:metal ion binding"/>
    <property type="evidence" value="ECO:0007669"/>
    <property type="project" value="UniProtKB-KW"/>
</dbReference>
<dbReference type="AlphaFoldDB" id="A0AAJ0U554"/>
<keyword evidence="9" id="KW-0460">Magnesium</keyword>
<dbReference type="Pfam" id="PF02367">
    <property type="entry name" value="TsaE"/>
    <property type="match status" value="1"/>
</dbReference>
<dbReference type="NCBIfam" id="TIGR00150">
    <property type="entry name" value="T6A_YjeE"/>
    <property type="match status" value="1"/>
</dbReference>
<accession>A0AAJ0U554</accession>
<dbReference type="GO" id="GO:0005524">
    <property type="term" value="F:ATP binding"/>
    <property type="evidence" value="ECO:0007669"/>
    <property type="project" value="UniProtKB-KW"/>
</dbReference>
<dbReference type="PANTHER" id="PTHR33540:SF2">
    <property type="entry name" value="TRNA THREONYLCARBAMOYLADENOSINE BIOSYNTHESIS PROTEIN TSAE"/>
    <property type="match status" value="1"/>
</dbReference>
<evidence type="ECO:0000256" key="4">
    <source>
        <dbReference type="ARBA" id="ARBA00022490"/>
    </source>
</evidence>
<evidence type="ECO:0000256" key="3">
    <source>
        <dbReference type="ARBA" id="ARBA00019010"/>
    </source>
</evidence>
<dbReference type="SUPFAM" id="SSF52540">
    <property type="entry name" value="P-loop containing nucleoside triphosphate hydrolases"/>
    <property type="match status" value="1"/>
</dbReference>
<gene>
    <name evidence="11" type="ORF">CKO40_12745</name>
</gene>
<sequence>MTRRSVRCELAGEAAQLEFGARLARALGGRDAVIHLRGELGTGKTTLVRGLLRALGYPGPVRSPTYTLVEPYDSIVPAVVHLDLYRLSDPEELDYLGVRDLSARTGLMIVEWPERGAGVLPPADIEIEIEHAGLARRVSVSGSSDWAPVMAALTLVGPDADA</sequence>
<name>A0AAJ0U554_9GAMM</name>
<comment type="subcellular location">
    <subcellularLocation>
        <location evidence="1">Cytoplasm</location>
    </subcellularLocation>
</comment>
<dbReference type="InterPro" id="IPR003442">
    <property type="entry name" value="T6A_TsaE"/>
</dbReference>
<proteinExistence type="inferred from homology"/>
<evidence type="ECO:0000256" key="6">
    <source>
        <dbReference type="ARBA" id="ARBA00022723"/>
    </source>
</evidence>
<evidence type="ECO:0000256" key="8">
    <source>
        <dbReference type="ARBA" id="ARBA00022840"/>
    </source>
</evidence>
<evidence type="ECO:0000256" key="5">
    <source>
        <dbReference type="ARBA" id="ARBA00022694"/>
    </source>
</evidence>
<reference evidence="11" key="2">
    <citation type="journal article" date="2020" name="Microorganisms">
        <title>Osmotic Adaptation and Compatible Solute Biosynthesis of Phototrophic Bacteria as Revealed from Genome Analyses.</title>
        <authorList>
            <person name="Imhoff J.F."/>
            <person name="Rahn T."/>
            <person name="Kunzel S."/>
            <person name="Keller A."/>
            <person name="Neulinger S.C."/>
        </authorList>
    </citation>
    <scope>NUCLEOTIDE SEQUENCE</scope>
    <source>
        <strain evidence="11">DSM 11080</strain>
    </source>
</reference>
<reference evidence="11" key="1">
    <citation type="submission" date="2017-08" db="EMBL/GenBank/DDBJ databases">
        <authorList>
            <person name="Imhoff J.F."/>
            <person name="Rahn T."/>
            <person name="Kuenzel S."/>
            <person name="Neulinger S.C."/>
        </authorList>
    </citation>
    <scope>NUCLEOTIDE SEQUENCE</scope>
    <source>
        <strain evidence="11">DSM 11080</strain>
    </source>
</reference>
<dbReference type="GO" id="GO:0002949">
    <property type="term" value="P:tRNA threonylcarbamoyladenosine modification"/>
    <property type="evidence" value="ECO:0007669"/>
    <property type="project" value="InterPro"/>
</dbReference>
<dbReference type="Gene3D" id="3.40.50.300">
    <property type="entry name" value="P-loop containing nucleotide triphosphate hydrolases"/>
    <property type="match status" value="1"/>
</dbReference>
<dbReference type="Proteomes" id="UP001296776">
    <property type="component" value="Unassembled WGS sequence"/>
</dbReference>
<keyword evidence="4" id="KW-0963">Cytoplasm</keyword>
<dbReference type="RefSeq" id="WP_200346601.1">
    <property type="nucleotide sequence ID" value="NZ_NRSJ01000021.1"/>
</dbReference>
<dbReference type="PANTHER" id="PTHR33540">
    <property type="entry name" value="TRNA THREONYLCARBAMOYLADENOSINE BIOSYNTHESIS PROTEIN TSAE"/>
    <property type="match status" value="1"/>
</dbReference>
<keyword evidence="6" id="KW-0479">Metal-binding</keyword>
<evidence type="ECO:0000256" key="9">
    <source>
        <dbReference type="ARBA" id="ARBA00022842"/>
    </source>
</evidence>
<keyword evidence="5" id="KW-0819">tRNA processing</keyword>
<evidence type="ECO:0000256" key="1">
    <source>
        <dbReference type="ARBA" id="ARBA00004496"/>
    </source>
</evidence>
<evidence type="ECO:0000313" key="12">
    <source>
        <dbReference type="Proteomes" id="UP001296776"/>
    </source>
</evidence>
<keyword evidence="8" id="KW-0067">ATP-binding</keyword>
<dbReference type="EMBL" id="NRSJ01000021">
    <property type="protein sequence ID" value="MBK1705392.1"/>
    <property type="molecule type" value="Genomic_DNA"/>
</dbReference>
<keyword evidence="12" id="KW-1185">Reference proteome</keyword>
<keyword evidence="7" id="KW-0547">Nucleotide-binding</keyword>
<dbReference type="GO" id="GO:0005737">
    <property type="term" value="C:cytoplasm"/>
    <property type="evidence" value="ECO:0007669"/>
    <property type="project" value="UniProtKB-SubCell"/>
</dbReference>
<evidence type="ECO:0000313" key="11">
    <source>
        <dbReference type="EMBL" id="MBK1705392.1"/>
    </source>
</evidence>
<protein>
    <recommendedName>
        <fullName evidence="3">tRNA threonylcarbamoyladenosine biosynthesis protein TsaE</fullName>
    </recommendedName>
    <alternativeName>
        <fullName evidence="10">t(6)A37 threonylcarbamoyladenosine biosynthesis protein TsaE</fullName>
    </alternativeName>
</protein>
<dbReference type="InterPro" id="IPR027417">
    <property type="entry name" value="P-loop_NTPase"/>
</dbReference>
<evidence type="ECO:0000256" key="2">
    <source>
        <dbReference type="ARBA" id="ARBA00007599"/>
    </source>
</evidence>
<evidence type="ECO:0000256" key="7">
    <source>
        <dbReference type="ARBA" id="ARBA00022741"/>
    </source>
</evidence>
<comment type="caution">
    <text evidence="11">The sequence shown here is derived from an EMBL/GenBank/DDBJ whole genome shotgun (WGS) entry which is preliminary data.</text>
</comment>